<evidence type="ECO:0000256" key="2">
    <source>
        <dbReference type="ARBA" id="ARBA00022630"/>
    </source>
</evidence>
<dbReference type="PRINTS" id="PR00411">
    <property type="entry name" value="PNDRDTASEI"/>
</dbReference>
<dbReference type="RefSeq" id="WP_047253742.1">
    <property type="nucleotide sequence ID" value="NZ_CP011545.1"/>
</dbReference>
<evidence type="ECO:0000256" key="10">
    <source>
        <dbReference type="PIRSR" id="PIRSR000350-4"/>
    </source>
</evidence>
<dbReference type="PANTHER" id="PTHR43014:SF4">
    <property type="entry name" value="PYRIDINE NUCLEOTIDE-DISULFIDE OXIDOREDUCTASE RCLA-RELATED"/>
    <property type="match status" value="1"/>
</dbReference>
<feature type="domain" description="Pyridine nucleotide-disulphide oxidoreductase dimerisation" evidence="12">
    <location>
        <begin position="332"/>
        <end position="441"/>
    </location>
</feature>
<feature type="binding site" evidence="9">
    <location>
        <begin position="173"/>
        <end position="180"/>
    </location>
    <ligand>
        <name>NAD(+)</name>
        <dbReference type="ChEBI" id="CHEBI:57540"/>
    </ligand>
</feature>
<evidence type="ECO:0000256" key="1">
    <source>
        <dbReference type="ARBA" id="ARBA00007532"/>
    </source>
</evidence>
<reference evidence="14 15" key="1">
    <citation type="journal article" date="2015" name="Genome Announc.">
        <title>Complete Genome Sequence of the Type Strain Corynebacterium testudinoris DSM 44614, Recovered from Necrotic Lesions in the Mouth of a Tortoise.</title>
        <authorList>
            <person name="Ruckert C."/>
            <person name="Kriete M."/>
            <person name="Jaenicke S."/>
            <person name="Winkler A."/>
            <person name="Tauch A."/>
        </authorList>
    </citation>
    <scope>NUCLEOTIDE SEQUENCE [LARGE SCALE GENOMIC DNA]</scope>
    <source>
        <strain evidence="14 15">DSM 44614</strain>
    </source>
</reference>
<protein>
    <submittedName>
        <fullName evidence="14">Putative pyridine nucleotide-disulfide oxidoreductase</fullName>
    </submittedName>
</protein>
<evidence type="ECO:0000256" key="11">
    <source>
        <dbReference type="RuleBase" id="RU003691"/>
    </source>
</evidence>
<organism evidence="14 15">
    <name type="scientific">Corynebacterium testudinoris</name>
    <dbReference type="NCBI Taxonomy" id="136857"/>
    <lineage>
        <taxon>Bacteria</taxon>
        <taxon>Bacillati</taxon>
        <taxon>Actinomycetota</taxon>
        <taxon>Actinomycetes</taxon>
        <taxon>Mycobacteriales</taxon>
        <taxon>Corynebacteriaceae</taxon>
        <taxon>Corynebacterium</taxon>
    </lineage>
</organism>
<keyword evidence="7 11" id="KW-0676">Redox-active center</keyword>
<keyword evidence="6" id="KW-1015">Disulfide bond</keyword>
<feature type="disulfide bond" description="Redox-active" evidence="10">
    <location>
        <begin position="45"/>
        <end position="50"/>
    </location>
</feature>
<dbReference type="OrthoDB" id="9800167at2"/>
<gene>
    <name evidence="14" type="ORF">CTEST_10955</name>
</gene>
<dbReference type="PATRIC" id="fig|136857.5.peg.2172"/>
<evidence type="ECO:0000313" key="15">
    <source>
        <dbReference type="Proteomes" id="UP000035540"/>
    </source>
</evidence>
<dbReference type="GO" id="GO:0003955">
    <property type="term" value="F:NAD(P)H dehydrogenase (quinone) activity"/>
    <property type="evidence" value="ECO:0007669"/>
    <property type="project" value="TreeGrafter"/>
</dbReference>
<evidence type="ECO:0000259" key="13">
    <source>
        <dbReference type="Pfam" id="PF07992"/>
    </source>
</evidence>
<dbReference type="PRINTS" id="PR00368">
    <property type="entry name" value="FADPNR"/>
</dbReference>
<dbReference type="GO" id="GO:0050660">
    <property type="term" value="F:flavin adenine dinucleotide binding"/>
    <property type="evidence" value="ECO:0007669"/>
    <property type="project" value="TreeGrafter"/>
</dbReference>
<evidence type="ECO:0000259" key="12">
    <source>
        <dbReference type="Pfam" id="PF02852"/>
    </source>
</evidence>
<dbReference type="PANTHER" id="PTHR43014">
    <property type="entry name" value="MERCURIC REDUCTASE"/>
    <property type="match status" value="1"/>
</dbReference>
<feature type="domain" description="FAD/NAD(P)-binding" evidence="13">
    <location>
        <begin position="7"/>
        <end position="306"/>
    </location>
</feature>
<name>A0A0G3H8E8_9CORY</name>
<dbReference type="STRING" id="136857.CTEST_10955"/>
<dbReference type="AlphaFoldDB" id="A0A0G3H8E8"/>
<dbReference type="InterPro" id="IPR036188">
    <property type="entry name" value="FAD/NAD-bd_sf"/>
</dbReference>
<evidence type="ECO:0000256" key="3">
    <source>
        <dbReference type="ARBA" id="ARBA00022827"/>
    </source>
</evidence>
<dbReference type="InterPro" id="IPR012999">
    <property type="entry name" value="Pyr_OxRdtase_I_AS"/>
</dbReference>
<dbReference type="InterPro" id="IPR016156">
    <property type="entry name" value="FAD/NAD-linked_Rdtase_dimer_sf"/>
</dbReference>
<evidence type="ECO:0000256" key="9">
    <source>
        <dbReference type="PIRSR" id="PIRSR000350-3"/>
    </source>
</evidence>
<dbReference type="Gene3D" id="3.50.50.60">
    <property type="entry name" value="FAD/NAD(P)-binding domain"/>
    <property type="match status" value="2"/>
</dbReference>
<keyword evidence="15" id="KW-1185">Reference proteome</keyword>
<feature type="active site" description="Proton acceptor" evidence="8">
    <location>
        <position position="433"/>
    </location>
</feature>
<dbReference type="Pfam" id="PF07992">
    <property type="entry name" value="Pyr_redox_2"/>
    <property type="match status" value="1"/>
</dbReference>
<evidence type="ECO:0000256" key="4">
    <source>
        <dbReference type="ARBA" id="ARBA00022857"/>
    </source>
</evidence>
<keyword evidence="2 11" id="KW-0285">Flavoprotein</keyword>
<dbReference type="Gene3D" id="3.30.390.30">
    <property type="match status" value="1"/>
</dbReference>
<sequence>MTTLTPQLLIIGWGKAGKTLAGRAADAGWEVVLVERSPQMYGGTCINIGCVPTKDLIVSAEAKRAGDDPAAYFRESVEGRDALIRKLNAANYAMLADREEVTLLDGEARFVGPHEVVVDTHDGEVRVNAEYIVVNTGTMPRPLDVPGADGPRVFDSTTIQHIDPFPKHLTIIGAGFIGCEFANMFSLFGSKVTMLDAGLEFLPRLDRDVADAVSALFVERGIDVQQNAKVTAIGADGSVNAGDKIDSDAVLIAAGRTPATAGLGLEEAGIATDGRGFIVVDDQLRTSVDNVFATGDVNGGPQFTYISLDDFRIVADALFGPGARRRSDRVAVPNATFITPPLATVGMGEADARDSGRNVLVGSLPVAKIAVMPRPKIVGETHGIIKLLVDADSDELLGATVFSIDAQEVINLLALAIRSGTTATELRDGIWTHPSSTEALNGVLNNLRPL</sequence>
<keyword evidence="5 11" id="KW-0560">Oxidoreductase</keyword>
<feature type="binding site" evidence="9">
    <location>
        <position position="54"/>
    </location>
    <ligand>
        <name>FAD</name>
        <dbReference type="ChEBI" id="CHEBI:57692"/>
    </ligand>
</feature>
<evidence type="ECO:0000256" key="8">
    <source>
        <dbReference type="PIRSR" id="PIRSR000350-2"/>
    </source>
</evidence>
<evidence type="ECO:0000313" key="14">
    <source>
        <dbReference type="EMBL" id="AKK09609.1"/>
    </source>
</evidence>
<evidence type="ECO:0000256" key="5">
    <source>
        <dbReference type="ARBA" id="ARBA00023002"/>
    </source>
</evidence>
<dbReference type="InterPro" id="IPR001100">
    <property type="entry name" value="Pyr_nuc-diS_OxRdtase"/>
</dbReference>
<reference evidence="15" key="2">
    <citation type="submission" date="2015-05" db="EMBL/GenBank/DDBJ databases">
        <title>Complete genome sequence of Corynebacterium testudinoris DSM 44614, recovered from necrotic lesions in the mouth of a tortoise.</title>
        <authorList>
            <person name="Ruckert C."/>
            <person name="Albersmeier A."/>
            <person name="Winkler A."/>
            <person name="Tauch A."/>
        </authorList>
    </citation>
    <scope>NUCLEOTIDE SEQUENCE [LARGE SCALE GENOMIC DNA]</scope>
    <source>
        <strain evidence="15">DSM 44614</strain>
    </source>
</reference>
<feature type="binding site" evidence="9">
    <location>
        <position position="296"/>
    </location>
    <ligand>
        <name>FAD</name>
        <dbReference type="ChEBI" id="CHEBI:57692"/>
    </ligand>
</feature>
<keyword evidence="9" id="KW-0547">Nucleotide-binding</keyword>
<proteinExistence type="inferred from homology"/>
<dbReference type="PIRSF" id="PIRSF000350">
    <property type="entry name" value="Mercury_reductase_MerA"/>
    <property type="match status" value="1"/>
</dbReference>
<evidence type="ECO:0000256" key="7">
    <source>
        <dbReference type="ARBA" id="ARBA00023284"/>
    </source>
</evidence>
<evidence type="ECO:0000256" key="6">
    <source>
        <dbReference type="ARBA" id="ARBA00023157"/>
    </source>
</evidence>
<keyword evidence="3 9" id="KW-0274">FAD</keyword>
<comment type="cofactor">
    <cofactor evidence="9">
        <name>FAD</name>
        <dbReference type="ChEBI" id="CHEBI:57692"/>
    </cofactor>
    <text evidence="9">Binds 1 FAD per subunit.</text>
</comment>
<dbReference type="PROSITE" id="PS00076">
    <property type="entry name" value="PYRIDINE_REDOX_1"/>
    <property type="match status" value="1"/>
</dbReference>
<dbReference type="SUPFAM" id="SSF51905">
    <property type="entry name" value="FAD/NAD(P)-binding domain"/>
    <property type="match status" value="1"/>
</dbReference>
<keyword evidence="9" id="KW-0520">NAD</keyword>
<accession>A0A0G3H8E8</accession>
<dbReference type="EMBL" id="CP011545">
    <property type="protein sequence ID" value="AKK09609.1"/>
    <property type="molecule type" value="Genomic_DNA"/>
</dbReference>
<dbReference type="GO" id="GO:0016668">
    <property type="term" value="F:oxidoreductase activity, acting on a sulfur group of donors, NAD(P) as acceptor"/>
    <property type="evidence" value="ECO:0007669"/>
    <property type="project" value="InterPro"/>
</dbReference>
<dbReference type="SUPFAM" id="SSF55424">
    <property type="entry name" value="FAD/NAD-linked reductases, dimerisation (C-terminal) domain"/>
    <property type="match status" value="1"/>
</dbReference>
<dbReference type="Pfam" id="PF02852">
    <property type="entry name" value="Pyr_redox_dim"/>
    <property type="match status" value="1"/>
</dbReference>
<dbReference type="KEGG" id="cted:CTEST_10955"/>
<comment type="similarity">
    <text evidence="1 11">Belongs to the class-I pyridine nucleotide-disulfide oxidoreductase family.</text>
</comment>
<dbReference type="Proteomes" id="UP000035540">
    <property type="component" value="Chromosome"/>
</dbReference>
<feature type="binding site" evidence="9">
    <location>
        <position position="255"/>
    </location>
    <ligand>
        <name>NAD(+)</name>
        <dbReference type="ChEBI" id="CHEBI:57540"/>
    </ligand>
</feature>
<keyword evidence="4" id="KW-0521">NADP</keyword>
<dbReference type="InterPro" id="IPR004099">
    <property type="entry name" value="Pyr_nucl-diS_OxRdtase_dimer"/>
</dbReference>
<dbReference type="InterPro" id="IPR023753">
    <property type="entry name" value="FAD/NAD-binding_dom"/>
</dbReference>